<dbReference type="STRING" id="178306.PAE0490"/>
<accession>Q8ZZ15</accession>
<dbReference type="PATRIC" id="fig|178306.9.peg.362"/>
<keyword evidence="2" id="KW-1185">Reference proteome</keyword>
<dbReference type="AlphaFoldDB" id="Q8ZZ15"/>
<dbReference type="HOGENOM" id="CLU_2534804_0_0_2"/>
<organism evidence="1 2">
    <name type="scientific">Pyrobaculum aerophilum (strain ATCC 51768 / DSM 7523 / JCM 9630 / CIP 104966 / NBRC 100827 / IM2)</name>
    <dbReference type="NCBI Taxonomy" id="178306"/>
    <lineage>
        <taxon>Archaea</taxon>
        <taxon>Thermoproteota</taxon>
        <taxon>Thermoprotei</taxon>
        <taxon>Thermoproteales</taxon>
        <taxon>Thermoproteaceae</taxon>
        <taxon>Pyrobaculum</taxon>
    </lineage>
</organism>
<proteinExistence type="predicted"/>
<dbReference type="RefSeq" id="WP_011007298.1">
    <property type="nucleotide sequence ID" value="NC_003364.1"/>
</dbReference>
<sequence>MLQEPLSERAIRQAARGAGVSAVGVNRPLDGRTPLNPLPARLEANPGLPSAFISSAHGPAGISMFVKRGFSAIRHGHSFAQCS</sequence>
<dbReference type="KEGG" id="pai:PAE0490"/>
<dbReference type="GeneID" id="1465047"/>
<evidence type="ECO:0000313" key="1">
    <source>
        <dbReference type="EMBL" id="AAL62826.1"/>
    </source>
</evidence>
<protein>
    <submittedName>
        <fullName evidence="1">Uncharacterized protein</fullName>
    </submittedName>
</protein>
<reference evidence="1 2" key="1">
    <citation type="journal article" date="2002" name="Proc. Natl. Acad. Sci. U.S.A.">
        <title>Genome sequence of the hyperthermophilic crenarchaeon Pyrobaculum aerophilum.</title>
        <authorList>
            <person name="Fitz-Gibbon S.T."/>
            <person name="Ladner H."/>
            <person name="Kim U.J."/>
            <person name="Stetter K.O."/>
            <person name="Simon M.I."/>
            <person name="Miller J.H."/>
        </authorList>
    </citation>
    <scope>NUCLEOTIDE SEQUENCE [LARGE SCALE GENOMIC DNA]</scope>
    <source>
        <strain evidence="2">ATCC 51768 / DSM 7523 / JCM 9630 / CIP 104966 / NBRC 100827 / IM2</strain>
    </source>
</reference>
<name>Q8ZZ15_PYRAE</name>
<evidence type="ECO:0000313" key="2">
    <source>
        <dbReference type="Proteomes" id="UP000002439"/>
    </source>
</evidence>
<dbReference type="EnsemblBacteria" id="AAL62826">
    <property type="protein sequence ID" value="AAL62826"/>
    <property type="gene ID" value="PAE0490"/>
</dbReference>
<dbReference type="InParanoid" id="Q8ZZ15"/>
<dbReference type="Proteomes" id="UP000002439">
    <property type="component" value="Chromosome"/>
</dbReference>
<dbReference type="EMBL" id="AE009441">
    <property type="protein sequence ID" value="AAL62826.1"/>
    <property type="molecule type" value="Genomic_DNA"/>
</dbReference>
<gene>
    <name evidence="1" type="ordered locus">PAE0490</name>
</gene>